<evidence type="ECO:0000313" key="2">
    <source>
        <dbReference type="EMBL" id="CAE0317500.1"/>
    </source>
</evidence>
<evidence type="ECO:0000256" key="1">
    <source>
        <dbReference type="SAM" id="Coils"/>
    </source>
</evidence>
<reference evidence="2" key="1">
    <citation type="submission" date="2021-01" db="EMBL/GenBank/DDBJ databases">
        <authorList>
            <person name="Corre E."/>
            <person name="Pelletier E."/>
            <person name="Niang G."/>
            <person name="Scheremetjew M."/>
            <person name="Finn R."/>
            <person name="Kale V."/>
            <person name="Holt S."/>
            <person name="Cochrane G."/>
            <person name="Meng A."/>
            <person name="Brown T."/>
            <person name="Cohen L."/>
        </authorList>
    </citation>
    <scope>NUCLEOTIDE SEQUENCE</scope>
</reference>
<organism evidence="2">
    <name type="scientific">Fabrea salina</name>
    <dbReference type="NCBI Taxonomy" id="342563"/>
    <lineage>
        <taxon>Eukaryota</taxon>
        <taxon>Sar</taxon>
        <taxon>Alveolata</taxon>
        <taxon>Ciliophora</taxon>
        <taxon>Postciliodesmatophora</taxon>
        <taxon>Heterotrichea</taxon>
        <taxon>Heterotrichida</taxon>
        <taxon>Fabreidae</taxon>
        <taxon>Fabrea</taxon>
    </lineage>
</organism>
<protein>
    <submittedName>
        <fullName evidence="2">Uncharacterized protein</fullName>
    </submittedName>
</protein>
<sequence>MDSLEESKVKAVQESLLSLLQVAEELLFSFPLPSELVSKYEYMREKAFQKAELTHTSSNIWRMQKEAHKASKLKTSQKDIPKSLSEQPQSKKEVETVAKWLKEAVLKAGLIIEEGPALRVQDLEASSSFLERASNAHFELMGYLEKIKELVSHQASTIRDLQNQLQESNGHAQYLSRQLSSFKNPSKSGDWEAIRQTHNYELENLMRQNQTYREEAMKYKQELDQTKAQLEEEISSLTYSYSQEIQELSKKLEESTAFLEDSKKSDIENLKLEYRTRENQLRYNLERVTEEDSKQISELQASIRAYSDSEEALRKVLQSINEKLSPIYRTHAASNTEWSEEQHNIRQAVHESYPSNFGHFLETLVQVEFLSFIISKLSSDNHWLVEKLTEYNKLNEELRKKANSNKRTQELSKQMLRDIQATTEAMENYQSARSNLMNQVHFHSPKVEKFYNKYFVSNF</sequence>
<feature type="coiled-coil region" evidence="1">
    <location>
        <begin position="388"/>
        <end position="439"/>
    </location>
</feature>
<feature type="coiled-coil region" evidence="1">
    <location>
        <begin position="195"/>
        <end position="240"/>
    </location>
</feature>
<gene>
    <name evidence="2" type="ORF">FSAL1345_LOCUS769</name>
</gene>
<dbReference type="EMBL" id="HBIF01000884">
    <property type="protein sequence ID" value="CAE0317500.1"/>
    <property type="molecule type" value="Transcribed_RNA"/>
</dbReference>
<dbReference type="AlphaFoldDB" id="A0A7S3I9C9"/>
<proteinExistence type="predicted"/>
<keyword evidence="1" id="KW-0175">Coiled coil</keyword>
<accession>A0A7S3I9C9</accession>
<name>A0A7S3I9C9_9CILI</name>